<gene>
    <name evidence="4" type="ORF">I7412_38880</name>
</gene>
<dbReference type="EMBL" id="JAEACQ010000365">
    <property type="protein sequence ID" value="MBL7633019.1"/>
    <property type="molecule type" value="Genomic_DNA"/>
</dbReference>
<evidence type="ECO:0000313" key="4">
    <source>
        <dbReference type="EMBL" id="MBL7633019.1"/>
    </source>
</evidence>
<dbReference type="InterPro" id="IPR020802">
    <property type="entry name" value="TesA-like"/>
</dbReference>
<evidence type="ECO:0000256" key="2">
    <source>
        <dbReference type="ARBA" id="ARBA00022801"/>
    </source>
</evidence>
<dbReference type="InterPro" id="IPR012223">
    <property type="entry name" value="TEII"/>
</dbReference>
<sequence length="254" mass="26537">MTGDPSRWIRRFQLGPGGGSRLVCFPHAGGAASFYVPFARALAGVAEVGGVQYPGRQDRRAEPPVTSIGALADQIAAVLHPLPDRPTAFFGHSMGAVVAFEVIRRLEARGGPVPFLLFASGRRAPSARPTGSVHRGDDAALVAEITSLGGTDPRVLADPELRSIILPPTRADYRAIETYQAEPGATISTPVTALVGDADRAATPVEAAGWKDHTTGAFDLRVFPGGHFYLVDRQAEVVDAVTAGLRAGITAGPA</sequence>
<comment type="similarity">
    <text evidence="1">Belongs to the thioesterase family.</text>
</comment>
<dbReference type="SMART" id="SM00824">
    <property type="entry name" value="PKS_TE"/>
    <property type="match status" value="1"/>
</dbReference>
<dbReference type="SUPFAM" id="SSF53474">
    <property type="entry name" value="alpha/beta-Hydrolases"/>
    <property type="match status" value="1"/>
</dbReference>
<keyword evidence="5" id="KW-1185">Reference proteome</keyword>
<accession>A0A937RQF1</accession>
<dbReference type="PANTHER" id="PTHR11487:SF0">
    <property type="entry name" value="S-ACYL FATTY ACID SYNTHASE THIOESTERASE, MEDIUM CHAIN"/>
    <property type="match status" value="1"/>
</dbReference>
<reference evidence="4" key="1">
    <citation type="submission" date="2020-12" db="EMBL/GenBank/DDBJ databases">
        <title>Genomic characterization of non-nitrogen-fixing Frankia strains.</title>
        <authorList>
            <person name="Carlos-Shanley C."/>
            <person name="Guerra T."/>
            <person name="Hahn D."/>
        </authorList>
    </citation>
    <scope>NUCLEOTIDE SEQUENCE</scope>
    <source>
        <strain evidence="4">CN6</strain>
    </source>
</reference>
<proteinExistence type="inferred from homology"/>
<comment type="caution">
    <text evidence="4">The sequence shown here is derived from an EMBL/GenBank/DDBJ whole genome shotgun (WGS) entry which is preliminary data.</text>
</comment>
<dbReference type="RefSeq" id="WP_203031879.1">
    <property type="nucleotide sequence ID" value="NZ_JAEACQ010000365.1"/>
</dbReference>
<dbReference type="Gene3D" id="3.40.50.1820">
    <property type="entry name" value="alpha/beta hydrolase"/>
    <property type="match status" value="1"/>
</dbReference>
<dbReference type="GO" id="GO:0016787">
    <property type="term" value="F:hydrolase activity"/>
    <property type="evidence" value="ECO:0007669"/>
    <property type="project" value="UniProtKB-KW"/>
</dbReference>
<name>A0A937RQF1_9ACTN</name>
<dbReference type="InterPro" id="IPR001031">
    <property type="entry name" value="Thioesterase"/>
</dbReference>
<dbReference type="AlphaFoldDB" id="A0A937RQF1"/>
<dbReference type="Pfam" id="PF00975">
    <property type="entry name" value="Thioesterase"/>
    <property type="match status" value="1"/>
</dbReference>
<evidence type="ECO:0000313" key="5">
    <source>
        <dbReference type="Proteomes" id="UP000604475"/>
    </source>
</evidence>
<keyword evidence="2" id="KW-0378">Hydrolase</keyword>
<dbReference type="Proteomes" id="UP000604475">
    <property type="component" value="Unassembled WGS sequence"/>
</dbReference>
<evidence type="ECO:0000256" key="1">
    <source>
        <dbReference type="ARBA" id="ARBA00007169"/>
    </source>
</evidence>
<feature type="domain" description="Thioesterase TesA-like" evidence="3">
    <location>
        <begin position="23"/>
        <end position="245"/>
    </location>
</feature>
<dbReference type="PANTHER" id="PTHR11487">
    <property type="entry name" value="THIOESTERASE"/>
    <property type="match status" value="1"/>
</dbReference>
<evidence type="ECO:0000259" key="3">
    <source>
        <dbReference type="SMART" id="SM00824"/>
    </source>
</evidence>
<organism evidence="4 5">
    <name type="scientific">Frankia nepalensis</name>
    <dbReference type="NCBI Taxonomy" id="1836974"/>
    <lineage>
        <taxon>Bacteria</taxon>
        <taxon>Bacillati</taxon>
        <taxon>Actinomycetota</taxon>
        <taxon>Actinomycetes</taxon>
        <taxon>Frankiales</taxon>
        <taxon>Frankiaceae</taxon>
        <taxon>Frankia</taxon>
    </lineage>
</organism>
<dbReference type="GO" id="GO:0008610">
    <property type="term" value="P:lipid biosynthetic process"/>
    <property type="evidence" value="ECO:0007669"/>
    <property type="project" value="TreeGrafter"/>
</dbReference>
<protein>
    <submittedName>
        <fullName evidence="4">Thioesterase</fullName>
    </submittedName>
</protein>
<dbReference type="InterPro" id="IPR029058">
    <property type="entry name" value="AB_hydrolase_fold"/>
</dbReference>